<comment type="caution">
    <text evidence="3">The sequence shown here is derived from an EMBL/GenBank/DDBJ whole genome shotgun (WGS) entry which is preliminary data.</text>
</comment>
<dbReference type="PANTHER" id="PTHR33870:SF27">
    <property type="entry name" value="OS05G0490400 PROTEIN"/>
    <property type="match status" value="1"/>
</dbReference>
<keyword evidence="2" id="KW-1133">Transmembrane helix</keyword>
<feature type="region of interest" description="Disordered" evidence="1">
    <location>
        <begin position="623"/>
        <end position="663"/>
    </location>
</feature>
<organism evidence="3 4">
    <name type="scientific">Digitaria exilis</name>
    <dbReference type="NCBI Taxonomy" id="1010633"/>
    <lineage>
        <taxon>Eukaryota</taxon>
        <taxon>Viridiplantae</taxon>
        <taxon>Streptophyta</taxon>
        <taxon>Embryophyta</taxon>
        <taxon>Tracheophyta</taxon>
        <taxon>Spermatophyta</taxon>
        <taxon>Magnoliopsida</taxon>
        <taxon>Liliopsida</taxon>
        <taxon>Poales</taxon>
        <taxon>Poaceae</taxon>
        <taxon>PACMAD clade</taxon>
        <taxon>Panicoideae</taxon>
        <taxon>Panicodae</taxon>
        <taxon>Paniceae</taxon>
        <taxon>Anthephorinae</taxon>
        <taxon>Digitaria</taxon>
    </lineage>
</organism>
<evidence type="ECO:0000256" key="1">
    <source>
        <dbReference type="SAM" id="MobiDB-lite"/>
    </source>
</evidence>
<keyword evidence="2" id="KW-0812">Transmembrane</keyword>
<name>A0A835C6K0_9POAL</name>
<feature type="region of interest" description="Disordered" evidence="1">
    <location>
        <begin position="569"/>
        <end position="604"/>
    </location>
</feature>
<dbReference type="Proteomes" id="UP000636709">
    <property type="component" value="Unassembled WGS sequence"/>
</dbReference>
<dbReference type="PANTHER" id="PTHR33870">
    <property type="entry name" value="CARDIOMYOPATHY-ASSOCIATED PROTEIN"/>
    <property type="match status" value="1"/>
</dbReference>
<feature type="transmembrane region" description="Helical" evidence="2">
    <location>
        <begin position="364"/>
        <end position="386"/>
    </location>
</feature>
<proteinExistence type="predicted"/>
<feature type="transmembrane region" description="Helical" evidence="2">
    <location>
        <begin position="337"/>
        <end position="357"/>
    </location>
</feature>
<dbReference type="AlphaFoldDB" id="A0A835C6K0"/>
<evidence type="ECO:0000313" key="4">
    <source>
        <dbReference type="Proteomes" id="UP000636709"/>
    </source>
</evidence>
<evidence type="ECO:0000256" key="2">
    <source>
        <dbReference type="SAM" id="Phobius"/>
    </source>
</evidence>
<sequence length="902" mass="100086">MSPAVRVGAPSAPGTRGAKAETEEEAVVVWRELRGRAVALAAAAEERAALARRIEDALEFRCGVALVVEQVRREALRQEEELGELRRRLDLQHARAEEALVGRRRTAEAVERGKERLQEQIERVLPLSRALTAAHRRVQEAKEALTGDKARLEDLQRLLRTRQQCMVGQVAALYPVRVFHDLPQHGDNSNGESRTVSEETRAFSGAHGTHVPSAIKSPQGRALTIFGWQIMNTKRKQKNYSEKELQRSATVLGYAAHAVLLIASYLDVPLRYPLHFGGSRSYVSDRLPSAETTSAASAEHPSTNNTESELTEYPLFLECQEDDSTRASYAIYLLHKIWLYMRLGLYVFASVLLLYLLYKFSPGFFAFLLSTSPVIICTSILLGLLLNYGGAHLPEINQDRRAPEGISAPKFLSSSRNENIKAVPAVKENIIRDASFGRDSNQCTDLDESVRPEKMLTSVPSMGDLKTCAEKVSKDASLSNDKSDEYFSESVREDAQMVTTPNYEGTVCIDSQSGEVVDVSEHKAVDGAAGKCKWGRAFSVRRRKKLADIKVEAIDSVVDNQVERSLFSPLSGVGSHDGSSGLNPDDAERHSPDVSMSDNGAMLDETKPLLGADCSCPDRFTNNESDKHSIISSQDSQLESETNGVADNSKAKDDGEEKKDAGAEPAFLWTADNEKNVMDLGYSEMERYRRLESLMVRRKSRKNIRFDPDEDDLSHFRPQLQPISVSARRMNPFDDDTEVPGSAPPILHLQKSPFDFLGEESTETGVPARHNLEPQESMAVSHQSTIFKRHESFNVGRPPQRHGPSFKPCFVLDKLSFEEAGASNFQRQFSDRSVSRLSVVSECDTVSSVGDQEHNDLIRNYIRGARESSSLLRQDSDLVYPGNECSDGISFGDNETLNAVIC</sequence>
<accession>A0A835C6K0</accession>
<dbReference type="OrthoDB" id="1908091at2759"/>
<feature type="region of interest" description="Disordered" evidence="1">
    <location>
        <begin position="184"/>
        <end position="214"/>
    </location>
</feature>
<dbReference type="EMBL" id="JACEFO010001700">
    <property type="protein sequence ID" value="KAF8719412.1"/>
    <property type="molecule type" value="Genomic_DNA"/>
</dbReference>
<keyword evidence="4" id="KW-1185">Reference proteome</keyword>
<feature type="compositionally biased region" description="Polar residues" evidence="1">
    <location>
        <begin position="630"/>
        <end position="646"/>
    </location>
</feature>
<gene>
    <name evidence="3" type="ORF">HU200_024125</name>
</gene>
<protein>
    <submittedName>
        <fullName evidence="3">Uncharacterized protein</fullName>
    </submittedName>
</protein>
<keyword evidence="2" id="KW-0472">Membrane</keyword>
<feature type="region of interest" description="Disordered" evidence="1">
    <location>
        <begin position="1"/>
        <end position="21"/>
    </location>
</feature>
<reference evidence="3" key="1">
    <citation type="submission" date="2020-07" db="EMBL/GenBank/DDBJ databases">
        <title>Genome sequence and genetic diversity analysis of an under-domesticated orphan crop, white fonio (Digitaria exilis).</title>
        <authorList>
            <person name="Bennetzen J.L."/>
            <person name="Chen S."/>
            <person name="Ma X."/>
            <person name="Wang X."/>
            <person name="Yssel A.E.J."/>
            <person name="Chaluvadi S.R."/>
            <person name="Johnson M."/>
            <person name="Gangashetty P."/>
            <person name="Hamidou F."/>
            <person name="Sanogo M.D."/>
            <person name="Zwaenepoel A."/>
            <person name="Wallace J."/>
            <person name="Van De Peer Y."/>
            <person name="Van Deynze A."/>
        </authorList>
    </citation>
    <scope>NUCLEOTIDE SEQUENCE</scope>
    <source>
        <tissue evidence="3">Leaves</tissue>
    </source>
</reference>
<feature type="compositionally biased region" description="Basic and acidic residues" evidence="1">
    <location>
        <begin position="649"/>
        <end position="662"/>
    </location>
</feature>
<evidence type="ECO:0000313" key="3">
    <source>
        <dbReference type="EMBL" id="KAF8719412.1"/>
    </source>
</evidence>